<sequence>MVQNSHQQEISTGENSKYATQIYKMIALLMDQEKRHHPGLHNIKHDVGNKRRVKKRKKKGQSSNDLPLSRGHDFQTPEKTNSKFLSSPEGREYYLLVNDALVDYMASIRKSSKKGTVARGIMAPYIAISANHLKAERPFIFKNGYETLEKYKNSLEAVLAELFPWYNNRKKTKKSPNISVAGWLVKYLLFPAFIHQIDWTYEFFTNLRPGLEIRTKDNLFESGSTYFLNLMKDWFIEYENLLKEVRRLSLWEQLEKTRTWFGTEQFKQTPGFFVHHLEFGRYHCNLQSLSWIILFKWLSECEAKWSEILQEYSTTDTLLATLFKKKYNFEIHMKFMDDMSPDALKILRKEVTEDGPGLYPLSQKEHQHFRGGTKKASA</sequence>
<proteinExistence type="predicted"/>
<evidence type="ECO:0000313" key="2">
    <source>
        <dbReference type="EMBL" id="KAG0140428.1"/>
    </source>
</evidence>
<accession>A0A9P6N719</accession>
<comment type="caution">
    <text evidence="2">The sequence shown here is derived from an EMBL/GenBank/DDBJ whole genome shotgun (WGS) entry which is preliminary data.</text>
</comment>
<evidence type="ECO:0000313" key="3">
    <source>
        <dbReference type="Proteomes" id="UP000886653"/>
    </source>
</evidence>
<reference evidence="2" key="1">
    <citation type="submission" date="2013-11" db="EMBL/GenBank/DDBJ databases">
        <title>Genome sequence of the fusiform rust pathogen reveals effectors for host alternation and coevolution with pine.</title>
        <authorList>
            <consortium name="DOE Joint Genome Institute"/>
            <person name="Smith K."/>
            <person name="Pendleton A."/>
            <person name="Kubisiak T."/>
            <person name="Anderson C."/>
            <person name="Salamov A."/>
            <person name="Aerts A."/>
            <person name="Riley R."/>
            <person name="Clum A."/>
            <person name="Lindquist E."/>
            <person name="Ence D."/>
            <person name="Campbell M."/>
            <person name="Kronenberg Z."/>
            <person name="Feau N."/>
            <person name="Dhillon B."/>
            <person name="Hamelin R."/>
            <person name="Burleigh J."/>
            <person name="Smith J."/>
            <person name="Yandell M."/>
            <person name="Nelson C."/>
            <person name="Grigoriev I."/>
            <person name="Davis J."/>
        </authorList>
    </citation>
    <scope>NUCLEOTIDE SEQUENCE</scope>
    <source>
        <strain evidence="2">G11</strain>
    </source>
</reference>
<dbReference type="AlphaFoldDB" id="A0A9P6N719"/>
<feature type="region of interest" description="Disordered" evidence="1">
    <location>
        <begin position="38"/>
        <end position="85"/>
    </location>
</feature>
<keyword evidence="3" id="KW-1185">Reference proteome</keyword>
<organism evidence="2 3">
    <name type="scientific">Cronartium quercuum f. sp. fusiforme G11</name>
    <dbReference type="NCBI Taxonomy" id="708437"/>
    <lineage>
        <taxon>Eukaryota</taxon>
        <taxon>Fungi</taxon>
        <taxon>Dikarya</taxon>
        <taxon>Basidiomycota</taxon>
        <taxon>Pucciniomycotina</taxon>
        <taxon>Pucciniomycetes</taxon>
        <taxon>Pucciniales</taxon>
        <taxon>Coleosporiaceae</taxon>
        <taxon>Cronartium</taxon>
    </lineage>
</organism>
<name>A0A9P6N719_9BASI</name>
<dbReference type="Proteomes" id="UP000886653">
    <property type="component" value="Unassembled WGS sequence"/>
</dbReference>
<gene>
    <name evidence="2" type="ORF">CROQUDRAFT_718647</name>
</gene>
<dbReference type="EMBL" id="MU167445">
    <property type="protein sequence ID" value="KAG0140428.1"/>
    <property type="molecule type" value="Genomic_DNA"/>
</dbReference>
<evidence type="ECO:0000256" key="1">
    <source>
        <dbReference type="SAM" id="MobiDB-lite"/>
    </source>
</evidence>
<protein>
    <submittedName>
        <fullName evidence="2">Uncharacterized protein</fullName>
    </submittedName>
</protein>
<feature type="compositionally biased region" description="Basic residues" evidence="1">
    <location>
        <begin position="50"/>
        <end position="60"/>
    </location>
</feature>